<keyword evidence="3" id="KW-1185">Reference proteome</keyword>
<accession>A0A6M0IBH3</accession>
<dbReference type="Gene3D" id="2.60.40.10">
    <property type="entry name" value="Immunoglobulins"/>
    <property type="match status" value="1"/>
</dbReference>
<feature type="chain" id="PRO_5026763899" description="T9SS type A sorting domain-containing protein" evidence="1">
    <location>
        <begin position="19"/>
        <end position="365"/>
    </location>
</feature>
<evidence type="ECO:0000256" key="1">
    <source>
        <dbReference type="SAM" id="SignalP"/>
    </source>
</evidence>
<dbReference type="AlphaFoldDB" id="A0A6M0IBH3"/>
<dbReference type="Proteomes" id="UP000477386">
    <property type="component" value="Unassembled WGS sequence"/>
</dbReference>
<evidence type="ECO:0000313" key="2">
    <source>
        <dbReference type="EMBL" id="NEU65556.1"/>
    </source>
</evidence>
<evidence type="ECO:0000313" key="3">
    <source>
        <dbReference type="Proteomes" id="UP000477386"/>
    </source>
</evidence>
<dbReference type="EMBL" id="JAAGNZ010000001">
    <property type="protein sequence ID" value="NEU65556.1"/>
    <property type="molecule type" value="Genomic_DNA"/>
</dbReference>
<dbReference type="InterPro" id="IPR013783">
    <property type="entry name" value="Ig-like_fold"/>
</dbReference>
<comment type="caution">
    <text evidence="2">The sequence shown here is derived from an EMBL/GenBank/DDBJ whole genome shotgun (WGS) entry which is preliminary data.</text>
</comment>
<reference evidence="2 3" key="1">
    <citation type="submission" date="2020-02" db="EMBL/GenBank/DDBJ databases">
        <title>Draft genome sequence of two Spirosoma agri KCTC 52727 and Spirosoma terrae KCTC 52035.</title>
        <authorList>
            <person name="Rojas J."/>
            <person name="Ambika Manirajan B."/>
            <person name="Ratering S."/>
            <person name="Suarez C."/>
            <person name="Schnell S."/>
        </authorList>
    </citation>
    <scope>NUCLEOTIDE SEQUENCE [LARGE SCALE GENOMIC DNA]</scope>
    <source>
        <strain evidence="2 3">KCTC 52727</strain>
    </source>
</reference>
<evidence type="ECO:0008006" key="4">
    <source>
        <dbReference type="Google" id="ProtNLM"/>
    </source>
</evidence>
<name>A0A6M0IBH3_9BACT</name>
<feature type="signal peptide" evidence="1">
    <location>
        <begin position="1"/>
        <end position="18"/>
    </location>
</feature>
<keyword evidence="1" id="KW-0732">Signal</keyword>
<protein>
    <recommendedName>
        <fullName evidence="4">T9SS type A sorting domain-containing protein</fullName>
    </recommendedName>
</protein>
<organism evidence="2 3">
    <name type="scientific">Spirosoma agri</name>
    <dbReference type="NCBI Taxonomy" id="1987381"/>
    <lineage>
        <taxon>Bacteria</taxon>
        <taxon>Pseudomonadati</taxon>
        <taxon>Bacteroidota</taxon>
        <taxon>Cytophagia</taxon>
        <taxon>Cytophagales</taxon>
        <taxon>Cytophagaceae</taxon>
        <taxon>Spirosoma</taxon>
    </lineage>
</organism>
<proteinExistence type="predicted"/>
<dbReference type="RefSeq" id="WP_164034880.1">
    <property type="nucleotide sequence ID" value="NZ_JAAGNZ010000001.1"/>
</dbReference>
<sequence length="365" mass="39712">MKVSVTILLLLLCQLASGQVTPFSARWSFEGSDAGSSSNSLIAVSDVSYAGGVRPLPVNPYTSGYAGLGVNVQYWSTTLCNQTQYVEFTVRPLGTAQLTITSLTFAFSRSASGPQDLSVRSSVDGFSSDIYAQGTSTNYQMASVGLSNPGFSGQTNSITFRIYACNPTASNTVLHLDEIAINGQALPIMLVSFVAKPQGEQVQLSWETTWERNADYFAIQRSPDLGEFVTLGRVTANGNTDRRQHYGFTDQRPLDGVNYYRLRQVDVNGQLADSRPVSVAMNELTPSLELLGNPVDDQRILIAVRNMANAVYTLTILTGQQWPVNVEPRPDGSMLVLPVQPLPAGMYMLRAHSGPKQLVQKIVVR</sequence>
<gene>
    <name evidence="2" type="ORF">GK091_01590</name>
</gene>